<name>A0AAT9LEN3_9FIRM</name>
<dbReference type="Gene3D" id="3.40.50.1240">
    <property type="entry name" value="Phosphoglycerate mutase-like"/>
    <property type="match status" value="1"/>
</dbReference>
<dbReference type="InterPro" id="IPR029033">
    <property type="entry name" value="His_PPase_superfam"/>
</dbReference>
<dbReference type="CDD" id="cd07067">
    <property type="entry name" value="HP_PGM_like"/>
    <property type="match status" value="1"/>
</dbReference>
<dbReference type="GO" id="GO:0016791">
    <property type="term" value="F:phosphatase activity"/>
    <property type="evidence" value="ECO:0007669"/>
    <property type="project" value="TreeGrafter"/>
</dbReference>
<dbReference type="InterPro" id="IPR050275">
    <property type="entry name" value="PGM_Phosphatase"/>
</dbReference>
<dbReference type="InterPro" id="IPR013078">
    <property type="entry name" value="His_Pase_superF_clade-1"/>
</dbReference>
<dbReference type="AlphaFoldDB" id="A0AAT9LEN3"/>
<gene>
    <name evidence="2" type="ORF">IMF26_03705</name>
</gene>
<accession>A0AAT9LEN3</accession>
<dbReference type="PANTHER" id="PTHR48100">
    <property type="entry name" value="BROAD-SPECIFICITY PHOSPHATASE YOR283W-RELATED"/>
    <property type="match status" value="1"/>
</dbReference>
<dbReference type="GO" id="GO:0005737">
    <property type="term" value="C:cytoplasm"/>
    <property type="evidence" value="ECO:0007669"/>
    <property type="project" value="TreeGrafter"/>
</dbReference>
<dbReference type="PANTHER" id="PTHR48100:SF59">
    <property type="entry name" value="ADENOSYLCOBALAMIN_ALPHA-RIBAZOLE PHOSPHATASE"/>
    <property type="match status" value="1"/>
</dbReference>
<evidence type="ECO:0000313" key="2">
    <source>
        <dbReference type="EMBL" id="QUL99173.1"/>
    </source>
</evidence>
<dbReference type="EMBL" id="CP062796">
    <property type="protein sequence ID" value="QUL99173.1"/>
    <property type="molecule type" value="Genomic_DNA"/>
</dbReference>
<dbReference type="SMART" id="SM00855">
    <property type="entry name" value="PGAM"/>
    <property type="match status" value="1"/>
</dbReference>
<dbReference type="SUPFAM" id="SSF53254">
    <property type="entry name" value="Phosphoglycerate mutase-like"/>
    <property type="match status" value="1"/>
</dbReference>
<dbReference type="KEGG" id="fcz:IMF26_03705"/>
<sequence>MGKLYLVRHGRTAWNKGEIFRGQMDIPLDDVGRKQAHLAGEALRGENISLILSSPLVRARETAEIIASYLPNLEVRIDERLTDIDVGEWGGLSLEEVRRTFPREFQVWADTPHLWTFPGGEGLKEVQQRVWESVLSYAPLLDESGVVMVSHRLTLKTLILKAIGAGLESFWNIRVDTASISVFEHAEGKFVLTALNDTHHLKALEWKDKRDF</sequence>
<organism evidence="2">
    <name type="scientific">Candidatus Fermentithermobacillus carboniphilus</name>
    <dbReference type="NCBI Taxonomy" id="3085328"/>
    <lineage>
        <taxon>Bacteria</taxon>
        <taxon>Bacillati</taxon>
        <taxon>Bacillota</taxon>
        <taxon>Candidatus Fermentithermobacillia</taxon>
        <taxon>Candidatus Fermentithermobacillales</taxon>
        <taxon>Candidatus Fermentithermobacillaceae</taxon>
        <taxon>Candidatus Fermentithermobacillus</taxon>
    </lineage>
</organism>
<feature type="binding site" evidence="1">
    <location>
        <begin position="8"/>
        <end position="15"/>
    </location>
    <ligand>
        <name>substrate</name>
    </ligand>
</feature>
<dbReference type="Pfam" id="PF00300">
    <property type="entry name" value="His_Phos_1"/>
    <property type="match status" value="1"/>
</dbReference>
<reference evidence="2" key="2">
    <citation type="journal article" date="2023" name="Biology">
        <title>Prokaryotic Life Associated with Coal-Fire Gas Vents Revealed by Metagenomics.</title>
        <authorList>
            <person name="Kadnikov V.V."/>
            <person name="Mardanov A.V."/>
            <person name="Beletsky A.V."/>
            <person name="Karnachuk O.V."/>
            <person name="Ravin N.V."/>
        </authorList>
    </citation>
    <scope>NUCLEOTIDE SEQUENCE</scope>
    <source>
        <strain evidence="2">Bu02</strain>
    </source>
</reference>
<reference evidence="2" key="1">
    <citation type="submission" date="2020-10" db="EMBL/GenBank/DDBJ databases">
        <authorList>
            <person name="Kadnikov V."/>
            <person name="Beletsky A.V."/>
            <person name="Mardanov A.V."/>
            <person name="Karnachuk O.V."/>
            <person name="Ravin N.V."/>
        </authorList>
    </citation>
    <scope>NUCLEOTIDE SEQUENCE</scope>
    <source>
        <strain evidence="2">Bu02</strain>
    </source>
</reference>
<feature type="binding site" evidence="1">
    <location>
        <position position="58"/>
    </location>
    <ligand>
        <name>substrate</name>
    </ligand>
</feature>
<protein>
    <submittedName>
        <fullName evidence="2">Histidine phosphatase family protein</fullName>
    </submittedName>
</protein>
<proteinExistence type="predicted"/>
<evidence type="ECO:0000256" key="1">
    <source>
        <dbReference type="PIRSR" id="PIRSR613078-2"/>
    </source>
</evidence>